<evidence type="ECO:0000313" key="3">
    <source>
        <dbReference type="EMBL" id="MCH5597581.1"/>
    </source>
</evidence>
<keyword evidence="1" id="KW-0175">Coiled coil</keyword>
<dbReference type="EMBL" id="JAKWBL010000001">
    <property type="protein sequence ID" value="MCH5597581.1"/>
    <property type="molecule type" value="Genomic_DNA"/>
</dbReference>
<dbReference type="Proteomes" id="UP001202248">
    <property type="component" value="Unassembled WGS sequence"/>
</dbReference>
<keyword evidence="2" id="KW-1133">Transmembrane helix</keyword>
<keyword evidence="2" id="KW-0812">Transmembrane</keyword>
<dbReference type="RefSeq" id="WP_240826960.1">
    <property type="nucleotide sequence ID" value="NZ_JAKWBL010000001.1"/>
</dbReference>
<organism evidence="3 4">
    <name type="scientific">Niabella ginsengisoli</name>
    <dbReference type="NCBI Taxonomy" id="522298"/>
    <lineage>
        <taxon>Bacteria</taxon>
        <taxon>Pseudomonadati</taxon>
        <taxon>Bacteroidota</taxon>
        <taxon>Chitinophagia</taxon>
        <taxon>Chitinophagales</taxon>
        <taxon>Chitinophagaceae</taxon>
        <taxon>Niabella</taxon>
    </lineage>
</organism>
<comment type="caution">
    <text evidence="3">The sequence shown here is derived from an EMBL/GenBank/DDBJ whole genome shotgun (WGS) entry which is preliminary data.</text>
</comment>
<feature type="transmembrane region" description="Helical" evidence="2">
    <location>
        <begin position="148"/>
        <end position="166"/>
    </location>
</feature>
<gene>
    <name evidence="3" type="ORF">MKP09_06510</name>
</gene>
<sequence>MTVETLITTYNNYTNEQLLEVHAKLNDYSFEAKQALTTIIKNRGGLDVLLNEDIERKEAQKEIARIKDEVRQSKNVNFDEDFLVKAISSNRLDKNQVRQIIQDTRIEIHQDLDDRKIKPRTIVAGIPAAILASLLSGVMWGLQIMWSGRMFLIFFIGVILICYGMIKGLTKQSYKNLAVIILTILSIICALLIGQLMYELFGRQ</sequence>
<evidence type="ECO:0000313" key="4">
    <source>
        <dbReference type="Proteomes" id="UP001202248"/>
    </source>
</evidence>
<reference evidence="3 4" key="1">
    <citation type="submission" date="2022-02" db="EMBL/GenBank/DDBJ databases">
        <authorList>
            <person name="Min J."/>
        </authorList>
    </citation>
    <scope>NUCLEOTIDE SEQUENCE [LARGE SCALE GENOMIC DNA]</scope>
    <source>
        <strain evidence="3 4">GR10-1</strain>
    </source>
</reference>
<keyword evidence="2" id="KW-0472">Membrane</keyword>
<feature type="transmembrane region" description="Helical" evidence="2">
    <location>
        <begin position="178"/>
        <end position="198"/>
    </location>
</feature>
<keyword evidence="4" id="KW-1185">Reference proteome</keyword>
<accession>A0ABS9SGT4</accession>
<feature type="transmembrane region" description="Helical" evidence="2">
    <location>
        <begin position="122"/>
        <end position="142"/>
    </location>
</feature>
<protein>
    <submittedName>
        <fullName evidence="3">Uncharacterized protein</fullName>
    </submittedName>
</protein>
<evidence type="ECO:0000256" key="2">
    <source>
        <dbReference type="SAM" id="Phobius"/>
    </source>
</evidence>
<feature type="coiled-coil region" evidence="1">
    <location>
        <begin position="49"/>
        <end position="76"/>
    </location>
</feature>
<name>A0ABS9SGT4_9BACT</name>
<proteinExistence type="predicted"/>
<evidence type="ECO:0000256" key="1">
    <source>
        <dbReference type="SAM" id="Coils"/>
    </source>
</evidence>